<evidence type="ECO:0000313" key="2">
    <source>
        <dbReference type="Proteomes" id="UP000789920"/>
    </source>
</evidence>
<dbReference type="Proteomes" id="UP000789920">
    <property type="component" value="Unassembled WGS sequence"/>
</dbReference>
<gene>
    <name evidence="1" type="ORF">RPERSI_LOCUS36</name>
</gene>
<name>A0ACA9K7Z7_9GLOM</name>
<sequence length="818" mass="95872">MATVKEEDQEDENIDLTDDEETSSNELFISDPPQTFYINPEDNSKDEFFKNNKRGFKNLENKINRVLETFESCNDINLAYLLEPLRIVHEAYVKSGYLKPNTRTYKFIIGDKFVKVKFDFRKNDKKITKKKTKQQRTEYGLLVNKQPKSVKIIISAIDASNIYINSVLSRWDSLPEPYNEEDAIQDVVNKESGTTLDKKLTRVLHLMEKSFTNELFNKEYLDIPKQLIFASLLLKCCDQNPNTQSKKKKESNFFSNTSTIKELINNLTDESIDEQIEKPEEKPSEIFSEISSRVKNAISMYNIVSETTNLLVFKSLSLQGTYAEQLAKLNVVKRFQQYIRVSVLLALYCINFGIVFSMGNPLGGPRGWNDLNELNFKKAFYVVKDNEDKLNINHEDLEYILQKPTLYTTNYEDSQFEFSEPKHTPRVFDFLNTRFQQLNLNDLEGDDDFDDERDVEEHERDVEEHERDVEENDEYMHDVNNESNNDISNNLSQPKNTRKLTLKHDKNQFLKKLEAFSEFINLISADPMIYERNKNYINSISISLQTLRSISSPTKSAVEGMSRKTVKLSKAVFNFLKEDWMNNIDNGLFQNTRDFLNTQNNENVEKKWYSKFHEIIKNEISIGYNYLKQISSLNPNNYNQDQLSVIMNLINNFENEFTTSEQLMKPELITRHTTIINQRAQDFLEHYSNYLNNYVENLGEMYSQEIEEVKSYLNELLSNRDKYRLFIDNPTRIYDLDEMIKAKILSLYNNFKDNNWDTFTSAGYDESLNDAVSEIEQKIETILANFNNQNEPYLKIANDLTQLINVGNNIIENNPYEL</sequence>
<reference evidence="1" key="1">
    <citation type="submission" date="2021-06" db="EMBL/GenBank/DDBJ databases">
        <authorList>
            <person name="Kallberg Y."/>
            <person name="Tangrot J."/>
            <person name="Rosling A."/>
        </authorList>
    </citation>
    <scope>NUCLEOTIDE SEQUENCE</scope>
    <source>
        <strain evidence="1">MA461A</strain>
    </source>
</reference>
<proteinExistence type="predicted"/>
<accession>A0ACA9K7Z7</accession>
<keyword evidence="2" id="KW-1185">Reference proteome</keyword>
<comment type="caution">
    <text evidence="1">The sequence shown here is derived from an EMBL/GenBank/DDBJ whole genome shotgun (WGS) entry which is preliminary data.</text>
</comment>
<evidence type="ECO:0000313" key="1">
    <source>
        <dbReference type="EMBL" id="CAG8458107.1"/>
    </source>
</evidence>
<protein>
    <submittedName>
        <fullName evidence="1">2056_t:CDS:1</fullName>
    </submittedName>
</protein>
<organism evidence="1 2">
    <name type="scientific">Racocetra persica</name>
    <dbReference type="NCBI Taxonomy" id="160502"/>
    <lineage>
        <taxon>Eukaryota</taxon>
        <taxon>Fungi</taxon>
        <taxon>Fungi incertae sedis</taxon>
        <taxon>Mucoromycota</taxon>
        <taxon>Glomeromycotina</taxon>
        <taxon>Glomeromycetes</taxon>
        <taxon>Diversisporales</taxon>
        <taxon>Gigasporaceae</taxon>
        <taxon>Racocetra</taxon>
    </lineage>
</organism>
<dbReference type="EMBL" id="CAJVQC010000027">
    <property type="protein sequence ID" value="CAG8458107.1"/>
    <property type="molecule type" value="Genomic_DNA"/>
</dbReference>